<gene>
    <name evidence="4" type="ORF">E4U42_003034</name>
</gene>
<feature type="region of interest" description="Disordered" evidence="1">
    <location>
        <begin position="594"/>
        <end position="714"/>
    </location>
</feature>
<evidence type="ECO:0000313" key="5">
    <source>
        <dbReference type="Proteomes" id="UP000811619"/>
    </source>
</evidence>
<name>A0A8K0J8M0_9HYPO</name>
<feature type="domain" description="Peptidase A1" evidence="3">
    <location>
        <begin position="44"/>
        <end position="409"/>
    </location>
</feature>
<evidence type="ECO:0000259" key="3">
    <source>
        <dbReference type="PROSITE" id="PS51767"/>
    </source>
</evidence>
<feature type="region of interest" description="Disordered" evidence="1">
    <location>
        <begin position="481"/>
        <end position="506"/>
    </location>
</feature>
<sequence>MRSDAVATAAAAAAASLSPVNKSAGPQPVALNASAWLGIDGNWSTYAFLVGNKNPVNVLFSTSISEFWAVGPWGCPDQTNAIECATNRGGIYRPSDSKQWSGLGTWQLGVPDSSNGESGQYGFDTIAASSPITNLAFGMTDVLMSAISSTDYYLGFFGAGIRSGSFGDVVASPPLRQAVSSFGWIPSYSYGYTAGASYRGVVGSATLGGYDAARFVAHDNVFPMNQAEGIPRPRVRGMELGAKNGSLPAGWASATRLLMTYDKTFTAIIDTSTPYLWLPPAVCDEFGKALNMSYNDTLSLYTLTNEQYQQYSSGLHGLSIKFSLSSKDNNDNFGSPLTVPGVVNITLPIRSLVGLLKYPFMNATVQQGQSAVPYFTLRRAAREHFIIGNAFMQESYLITKYDSGIFSIHQARFPRDPIGDAQLQGIVQPPDSPFPPPYNPNAATTPSTGEMVGIAVGAVAFVSVLSLALFFYRRHRRQQQKRVGDELDDAKDTSSTLAPEDPSSRSLMSRLFSRLLCRRPSRPQDATTALSTREVDAFEAPDCEIFELPAPLPPVELDAGGPDDQFVLDDTDIGAGSTETLSAYEMERRRLDRQLRGPVPEYSPPADGSVVPHEKMSIPDLPPLQTTQNPADRQYSPVSPARHRGADSSLTNNTSFVSEPSPVSARGDWNSAGLPSPATLSVPAGPLSSGHRSRGHSMRSRSLSANSDAGAASTASDVIPPIAASYQRTPIDQSRVVCLGPLPENIQLSGHDAADRLRILAMGGHGLPSGAVAAGRRTSVVSLGSNFTEEEEEEERCAEEISQHSGLFHRVTHQALTGCIMTDAPSLPAQSESVEKDDESSNPQAANSHDSIETGRIDPGRDLVHVPQVPGKRYSWEDVHS</sequence>
<keyword evidence="2" id="KW-1133">Transmembrane helix</keyword>
<feature type="transmembrane region" description="Helical" evidence="2">
    <location>
        <begin position="451"/>
        <end position="472"/>
    </location>
</feature>
<accession>A0A8K0J8M0</accession>
<keyword evidence="2" id="KW-0812">Transmembrane</keyword>
<feature type="compositionally biased region" description="Polar residues" evidence="1">
    <location>
        <begin position="648"/>
        <end position="658"/>
    </location>
</feature>
<feature type="region of interest" description="Disordered" evidence="1">
    <location>
        <begin position="424"/>
        <end position="445"/>
    </location>
</feature>
<feature type="compositionally biased region" description="Pro residues" evidence="1">
    <location>
        <begin position="430"/>
        <end position="439"/>
    </location>
</feature>
<evidence type="ECO:0000256" key="2">
    <source>
        <dbReference type="SAM" id="Phobius"/>
    </source>
</evidence>
<dbReference type="InterPro" id="IPR033121">
    <property type="entry name" value="PEPTIDASE_A1"/>
</dbReference>
<protein>
    <recommendedName>
        <fullName evidence="3">Peptidase A1 domain-containing protein</fullName>
    </recommendedName>
</protein>
<keyword evidence="5" id="KW-1185">Reference proteome</keyword>
<dbReference type="InterPro" id="IPR021109">
    <property type="entry name" value="Peptidase_aspartic_dom_sf"/>
</dbReference>
<dbReference type="EMBL" id="SRPY01000244">
    <property type="protein sequence ID" value="KAG5926691.1"/>
    <property type="molecule type" value="Genomic_DNA"/>
</dbReference>
<organism evidence="4 5">
    <name type="scientific">Claviceps africana</name>
    <dbReference type="NCBI Taxonomy" id="83212"/>
    <lineage>
        <taxon>Eukaryota</taxon>
        <taxon>Fungi</taxon>
        <taxon>Dikarya</taxon>
        <taxon>Ascomycota</taxon>
        <taxon>Pezizomycotina</taxon>
        <taxon>Sordariomycetes</taxon>
        <taxon>Hypocreomycetidae</taxon>
        <taxon>Hypocreales</taxon>
        <taxon>Clavicipitaceae</taxon>
        <taxon>Claviceps</taxon>
    </lineage>
</organism>
<evidence type="ECO:0000256" key="1">
    <source>
        <dbReference type="SAM" id="MobiDB-lite"/>
    </source>
</evidence>
<reference evidence="4" key="1">
    <citation type="journal article" date="2020" name="bioRxiv">
        <title>Whole genome comparisons of ergot fungi reveals the divergence and evolution of species within the genus Claviceps are the result of varying mechanisms driving genome evolution and host range expansion.</title>
        <authorList>
            <person name="Wyka S.A."/>
            <person name="Mondo S.J."/>
            <person name="Liu M."/>
            <person name="Dettman J."/>
            <person name="Nalam V."/>
            <person name="Broders K.D."/>
        </authorList>
    </citation>
    <scope>NUCLEOTIDE SEQUENCE</scope>
    <source>
        <strain evidence="4">CCC 489</strain>
    </source>
</reference>
<dbReference type="Pfam" id="PF00026">
    <property type="entry name" value="Asp"/>
    <property type="match status" value="1"/>
</dbReference>
<comment type="caution">
    <text evidence="4">The sequence shown here is derived from an EMBL/GenBank/DDBJ whole genome shotgun (WGS) entry which is preliminary data.</text>
</comment>
<dbReference type="AlphaFoldDB" id="A0A8K0J8M0"/>
<dbReference type="SUPFAM" id="SSF50630">
    <property type="entry name" value="Acid proteases"/>
    <property type="match status" value="1"/>
</dbReference>
<dbReference type="PROSITE" id="PS51767">
    <property type="entry name" value="PEPTIDASE_A1"/>
    <property type="match status" value="1"/>
</dbReference>
<proteinExistence type="predicted"/>
<dbReference type="Proteomes" id="UP000811619">
    <property type="component" value="Unassembled WGS sequence"/>
</dbReference>
<feature type="region of interest" description="Disordered" evidence="1">
    <location>
        <begin position="827"/>
        <end position="881"/>
    </location>
</feature>
<dbReference type="Gene3D" id="2.40.70.10">
    <property type="entry name" value="Acid Proteases"/>
    <property type="match status" value="2"/>
</dbReference>
<evidence type="ECO:0000313" key="4">
    <source>
        <dbReference type="EMBL" id="KAG5926691.1"/>
    </source>
</evidence>
<dbReference type="OrthoDB" id="5233646at2759"/>
<feature type="compositionally biased region" description="Basic and acidic residues" evidence="1">
    <location>
        <begin position="850"/>
        <end position="864"/>
    </location>
</feature>
<keyword evidence="2" id="KW-0472">Membrane</keyword>